<comment type="subcellular location">
    <subcellularLocation>
        <location evidence="8">Cytoplasm</location>
    </subcellularLocation>
</comment>
<accession>A0A5A8F5F8</accession>
<dbReference type="Pfam" id="PF01121">
    <property type="entry name" value="CoaE"/>
    <property type="match status" value="1"/>
</dbReference>
<protein>
    <recommendedName>
        <fullName evidence="8 9">Dephospho-CoA kinase</fullName>
        <ecNumber evidence="8 9">2.7.1.24</ecNumber>
    </recommendedName>
    <alternativeName>
        <fullName evidence="8">Dephosphocoenzyme A kinase</fullName>
    </alternativeName>
</protein>
<dbReference type="GO" id="GO:0015937">
    <property type="term" value="P:coenzyme A biosynthetic process"/>
    <property type="evidence" value="ECO:0007669"/>
    <property type="project" value="UniProtKB-UniRule"/>
</dbReference>
<evidence type="ECO:0000256" key="6">
    <source>
        <dbReference type="ARBA" id="ARBA00022840"/>
    </source>
</evidence>
<comment type="caution">
    <text evidence="10">The sequence shown here is derived from an EMBL/GenBank/DDBJ whole genome shotgun (WGS) entry which is preliminary data.</text>
</comment>
<dbReference type="EC" id="2.7.1.24" evidence="8 9"/>
<evidence type="ECO:0000256" key="5">
    <source>
        <dbReference type="ARBA" id="ARBA00022777"/>
    </source>
</evidence>
<proteinExistence type="inferred from homology"/>
<evidence type="ECO:0000256" key="1">
    <source>
        <dbReference type="ARBA" id="ARBA00009018"/>
    </source>
</evidence>
<evidence type="ECO:0000256" key="4">
    <source>
        <dbReference type="ARBA" id="ARBA00022741"/>
    </source>
</evidence>
<gene>
    <name evidence="8" type="primary">coaE</name>
    <name evidence="10" type="ORF">FHQ18_05550</name>
</gene>
<keyword evidence="7 8" id="KW-0173">Coenzyme A biosynthesis</keyword>
<dbReference type="GO" id="GO:0004140">
    <property type="term" value="F:dephospho-CoA kinase activity"/>
    <property type="evidence" value="ECO:0007669"/>
    <property type="project" value="UniProtKB-UniRule"/>
</dbReference>
<dbReference type="SUPFAM" id="SSF52540">
    <property type="entry name" value="P-loop containing nucleoside triphosphate hydrolases"/>
    <property type="match status" value="1"/>
</dbReference>
<keyword evidence="4 8" id="KW-0547">Nucleotide-binding</keyword>
<evidence type="ECO:0000256" key="9">
    <source>
        <dbReference type="NCBIfam" id="TIGR00152"/>
    </source>
</evidence>
<dbReference type="GO" id="GO:0005737">
    <property type="term" value="C:cytoplasm"/>
    <property type="evidence" value="ECO:0007669"/>
    <property type="project" value="UniProtKB-SubCell"/>
</dbReference>
<dbReference type="FunFam" id="3.40.50.300:FF:000991">
    <property type="entry name" value="Dephospho-CoA kinase"/>
    <property type="match status" value="1"/>
</dbReference>
<dbReference type="Proteomes" id="UP000322876">
    <property type="component" value="Unassembled WGS sequence"/>
</dbReference>
<comment type="similarity">
    <text evidence="1 8">Belongs to the CoaE family.</text>
</comment>
<evidence type="ECO:0000256" key="7">
    <source>
        <dbReference type="ARBA" id="ARBA00022993"/>
    </source>
</evidence>
<evidence type="ECO:0000313" key="11">
    <source>
        <dbReference type="Proteomes" id="UP000322876"/>
    </source>
</evidence>
<keyword evidence="5 8" id="KW-0418">Kinase</keyword>
<dbReference type="GO" id="GO:0005524">
    <property type="term" value="F:ATP binding"/>
    <property type="evidence" value="ECO:0007669"/>
    <property type="project" value="UniProtKB-UniRule"/>
</dbReference>
<dbReference type="RefSeq" id="WP_149266176.1">
    <property type="nucleotide sequence ID" value="NZ_VFJB01000004.1"/>
</dbReference>
<dbReference type="AlphaFoldDB" id="A0A5A8F5F8"/>
<dbReference type="EMBL" id="VFJB01000004">
    <property type="protein sequence ID" value="KAA0258624.1"/>
    <property type="molecule type" value="Genomic_DNA"/>
</dbReference>
<comment type="function">
    <text evidence="8">Catalyzes the phosphorylation of the 3'-hydroxyl group of dephosphocoenzyme A to form coenzyme A.</text>
</comment>
<dbReference type="Gene3D" id="3.40.50.300">
    <property type="entry name" value="P-loop containing nucleotide triphosphate hydrolases"/>
    <property type="match status" value="1"/>
</dbReference>
<sequence>MSLYLGLTGNIASGKSTVAKMFESLGCYTIDADEISRIVMKKGEKAYFKIIEAFGEKILDENGEIDRGKLKEIVFNDDSKRVVLEQIVHPAIRDYERKLVSEIKGRDSQAIILTQAALIIEKKSFDRFDGIILVYVDRKSQLERLLKRDGIDKELAEKIIASQMPYEEKVKYANFIIDNSKDLEHLKSEVNRVYNVLKIHLYTKKQIKKVDKGILYKFFG</sequence>
<keyword evidence="11" id="KW-1185">Reference proteome</keyword>
<dbReference type="PANTHER" id="PTHR10695:SF46">
    <property type="entry name" value="BIFUNCTIONAL COENZYME A SYNTHASE-RELATED"/>
    <property type="match status" value="1"/>
</dbReference>
<dbReference type="UniPathway" id="UPA00241">
    <property type="reaction ID" value="UER00356"/>
</dbReference>
<dbReference type="PANTHER" id="PTHR10695">
    <property type="entry name" value="DEPHOSPHO-COA KINASE-RELATED"/>
    <property type="match status" value="1"/>
</dbReference>
<dbReference type="OrthoDB" id="9812943at2"/>
<evidence type="ECO:0000256" key="2">
    <source>
        <dbReference type="ARBA" id="ARBA00022490"/>
    </source>
</evidence>
<dbReference type="InterPro" id="IPR001977">
    <property type="entry name" value="Depp_CoAkinase"/>
</dbReference>
<keyword evidence="3 8" id="KW-0808">Transferase</keyword>
<dbReference type="InterPro" id="IPR027417">
    <property type="entry name" value="P-loop_NTPase"/>
</dbReference>
<dbReference type="NCBIfam" id="TIGR00152">
    <property type="entry name" value="dephospho-CoA kinase"/>
    <property type="match status" value="1"/>
</dbReference>
<dbReference type="PROSITE" id="PS51219">
    <property type="entry name" value="DPCK"/>
    <property type="match status" value="1"/>
</dbReference>
<organism evidence="10 11">
    <name type="scientific">Deferribacter autotrophicus</name>
    <dbReference type="NCBI Taxonomy" id="500465"/>
    <lineage>
        <taxon>Bacteria</taxon>
        <taxon>Pseudomonadati</taxon>
        <taxon>Deferribacterota</taxon>
        <taxon>Deferribacteres</taxon>
        <taxon>Deferribacterales</taxon>
        <taxon>Deferribacteraceae</taxon>
        <taxon>Deferribacter</taxon>
    </lineage>
</organism>
<feature type="binding site" evidence="8">
    <location>
        <begin position="12"/>
        <end position="17"/>
    </location>
    <ligand>
        <name>ATP</name>
        <dbReference type="ChEBI" id="CHEBI:30616"/>
    </ligand>
</feature>
<evidence type="ECO:0000256" key="3">
    <source>
        <dbReference type="ARBA" id="ARBA00022679"/>
    </source>
</evidence>
<keyword evidence="6 8" id="KW-0067">ATP-binding</keyword>
<dbReference type="HAMAP" id="MF_00376">
    <property type="entry name" value="Dephospho_CoA_kinase"/>
    <property type="match status" value="1"/>
</dbReference>
<evidence type="ECO:0000256" key="8">
    <source>
        <dbReference type="HAMAP-Rule" id="MF_00376"/>
    </source>
</evidence>
<dbReference type="CDD" id="cd02022">
    <property type="entry name" value="DPCK"/>
    <property type="match status" value="1"/>
</dbReference>
<evidence type="ECO:0000313" key="10">
    <source>
        <dbReference type="EMBL" id="KAA0258624.1"/>
    </source>
</evidence>
<keyword evidence="2 8" id="KW-0963">Cytoplasm</keyword>
<comment type="pathway">
    <text evidence="8">Cofactor biosynthesis; coenzyme A biosynthesis; CoA from (R)-pantothenate: step 5/5.</text>
</comment>
<comment type="catalytic activity">
    <reaction evidence="8">
        <text>3'-dephospho-CoA + ATP = ADP + CoA + H(+)</text>
        <dbReference type="Rhea" id="RHEA:18245"/>
        <dbReference type="ChEBI" id="CHEBI:15378"/>
        <dbReference type="ChEBI" id="CHEBI:30616"/>
        <dbReference type="ChEBI" id="CHEBI:57287"/>
        <dbReference type="ChEBI" id="CHEBI:57328"/>
        <dbReference type="ChEBI" id="CHEBI:456216"/>
        <dbReference type="EC" id="2.7.1.24"/>
    </reaction>
</comment>
<name>A0A5A8F5F8_9BACT</name>
<reference evidence="10 11" key="1">
    <citation type="submission" date="2019-06" db="EMBL/GenBank/DDBJ databases">
        <title>Genomic insights into carbon and energy metabolism of Deferribacter autotrophicus revealed new metabolic traits in the phylum Deferribacteres.</title>
        <authorList>
            <person name="Slobodkin A.I."/>
            <person name="Slobodkina G.B."/>
            <person name="Allioux M."/>
            <person name="Alain K."/>
            <person name="Jebbar M."/>
            <person name="Shadrin V."/>
            <person name="Kublanov I.V."/>
            <person name="Toshchakov S.V."/>
            <person name="Bonch-Osmolovskaya E.A."/>
        </authorList>
    </citation>
    <scope>NUCLEOTIDE SEQUENCE [LARGE SCALE GENOMIC DNA]</scope>
    <source>
        <strain evidence="10 11">SL50</strain>
    </source>
</reference>